<sequence>MKDNLKSYSMPTTVSRHHSQTQLKFIWLQSKV</sequence>
<name>A0A0A9FSV8_ARUDO</name>
<accession>A0A0A9FSV8</accession>
<dbReference type="AlphaFoldDB" id="A0A0A9FSV8"/>
<protein>
    <submittedName>
        <fullName evidence="1">Uncharacterized protein</fullName>
    </submittedName>
</protein>
<organism evidence="1">
    <name type="scientific">Arundo donax</name>
    <name type="common">Giant reed</name>
    <name type="synonym">Donax arundinaceus</name>
    <dbReference type="NCBI Taxonomy" id="35708"/>
    <lineage>
        <taxon>Eukaryota</taxon>
        <taxon>Viridiplantae</taxon>
        <taxon>Streptophyta</taxon>
        <taxon>Embryophyta</taxon>
        <taxon>Tracheophyta</taxon>
        <taxon>Spermatophyta</taxon>
        <taxon>Magnoliopsida</taxon>
        <taxon>Liliopsida</taxon>
        <taxon>Poales</taxon>
        <taxon>Poaceae</taxon>
        <taxon>PACMAD clade</taxon>
        <taxon>Arundinoideae</taxon>
        <taxon>Arundineae</taxon>
        <taxon>Arundo</taxon>
    </lineage>
</organism>
<reference evidence="1" key="1">
    <citation type="submission" date="2014-09" db="EMBL/GenBank/DDBJ databases">
        <authorList>
            <person name="Magalhaes I.L.F."/>
            <person name="Oliveira U."/>
            <person name="Santos F.R."/>
            <person name="Vidigal T.H.D.A."/>
            <person name="Brescovit A.D."/>
            <person name="Santos A.J."/>
        </authorList>
    </citation>
    <scope>NUCLEOTIDE SEQUENCE</scope>
    <source>
        <tissue evidence="1">Shoot tissue taken approximately 20 cm above the soil surface</tissue>
    </source>
</reference>
<dbReference type="EMBL" id="GBRH01183582">
    <property type="protein sequence ID" value="JAE14314.1"/>
    <property type="molecule type" value="Transcribed_RNA"/>
</dbReference>
<evidence type="ECO:0000313" key="1">
    <source>
        <dbReference type="EMBL" id="JAE14314.1"/>
    </source>
</evidence>
<reference evidence="1" key="2">
    <citation type="journal article" date="2015" name="Data Brief">
        <title>Shoot transcriptome of the giant reed, Arundo donax.</title>
        <authorList>
            <person name="Barrero R.A."/>
            <person name="Guerrero F.D."/>
            <person name="Moolhuijzen P."/>
            <person name="Goolsby J.A."/>
            <person name="Tidwell J."/>
            <person name="Bellgard S.E."/>
            <person name="Bellgard M.I."/>
        </authorList>
    </citation>
    <scope>NUCLEOTIDE SEQUENCE</scope>
    <source>
        <tissue evidence="1">Shoot tissue taken approximately 20 cm above the soil surface</tissue>
    </source>
</reference>
<proteinExistence type="predicted"/>